<feature type="domain" description="PepSY" evidence="1">
    <location>
        <begin position="85"/>
        <end position="140"/>
    </location>
</feature>
<reference evidence="2 3" key="1">
    <citation type="submission" date="2020-08" db="EMBL/GenBank/DDBJ databases">
        <title>Genomic Encyclopedia of Type Strains, Phase IV (KMG-IV): sequencing the most valuable type-strain genomes for metagenomic binning, comparative biology and taxonomic classification.</title>
        <authorList>
            <person name="Goeker M."/>
        </authorList>
    </citation>
    <scope>NUCLEOTIDE SEQUENCE [LARGE SCALE GENOMIC DNA]</scope>
    <source>
        <strain evidence="2 3">DSM 19163</strain>
    </source>
</reference>
<proteinExistence type="predicted"/>
<name>A0A9Q2CYI0_9STAP</name>
<dbReference type="AlphaFoldDB" id="A0A9Q2CYI0"/>
<dbReference type="Pfam" id="PF03413">
    <property type="entry name" value="PepSY"/>
    <property type="match status" value="2"/>
</dbReference>
<comment type="caution">
    <text evidence="2">The sequence shown here is derived from an EMBL/GenBank/DDBJ whole genome shotgun (WGS) entry which is preliminary data.</text>
</comment>
<dbReference type="EMBL" id="JACHHF010000002">
    <property type="protein sequence ID" value="MBB5175561.1"/>
    <property type="molecule type" value="Genomic_DNA"/>
</dbReference>
<dbReference type="RefSeq" id="WP_183672978.1">
    <property type="nucleotide sequence ID" value="NZ_CBCRYX010000001.1"/>
</dbReference>
<protein>
    <submittedName>
        <fullName evidence="2">Membrane protein YkoI</fullName>
    </submittedName>
</protein>
<accession>A0A9Q2CYI0</accession>
<dbReference type="Proteomes" id="UP000579136">
    <property type="component" value="Unassembled WGS sequence"/>
</dbReference>
<sequence>MAQFDSSIEDAIEEAKSNFDGELTEIGVSTENNQYVYKIELESDTEEYEVSLNVNDLSVVEEETETEDDPEDNDYFQYNDLVKVEDAIETAKKEVDGKVEEWSTDFDDGKLYYEISIIQNSDNEDVDVIIDAYTGDFVKIDD</sequence>
<gene>
    <name evidence="2" type="ORF">HNQ45_000431</name>
</gene>
<keyword evidence="3" id="KW-1185">Reference proteome</keyword>
<feature type="domain" description="PepSY" evidence="1">
    <location>
        <begin position="7"/>
        <end position="56"/>
    </location>
</feature>
<evidence type="ECO:0000313" key="2">
    <source>
        <dbReference type="EMBL" id="MBB5175561.1"/>
    </source>
</evidence>
<organism evidence="2 3">
    <name type="scientific">Nosocomiicoccus ampullae</name>
    <dbReference type="NCBI Taxonomy" id="489910"/>
    <lineage>
        <taxon>Bacteria</taxon>
        <taxon>Bacillati</taxon>
        <taxon>Bacillota</taxon>
        <taxon>Bacilli</taxon>
        <taxon>Bacillales</taxon>
        <taxon>Staphylococcaceae</taxon>
        <taxon>Nosocomiicoccus</taxon>
    </lineage>
</organism>
<dbReference type="InterPro" id="IPR025711">
    <property type="entry name" value="PepSY"/>
</dbReference>
<evidence type="ECO:0000313" key="3">
    <source>
        <dbReference type="Proteomes" id="UP000579136"/>
    </source>
</evidence>
<dbReference type="Gene3D" id="3.10.450.40">
    <property type="match status" value="2"/>
</dbReference>
<evidence type="ECO:0000259" key="1">
    <source>
        <dbReference type="Pfam" id="PF03413"/>
    </source>
</evidence>